<feature type="domain" description="D-glutamate cyclase-like C-terminal" evidence="1">
    <location>
        <begin position="15"/>
        <end position="279"/>
    </location>
</feature>
<proteinExistence type="predicted"/>
<evidence type="ECO:0000259" key="1">
    <source>
        <dbReference type="Pfam" id="PF14336"/>
    </source>
</evidence>
<gene>
    <name evidence="2" type="ORF">Lac1_28640</name>
</gene>
<dbReference type="InterPro" id="IPR025504">
    <property type="entry name" value="GLUCM_C"/>
</dbReference>
<accession>A0ABN6YZ92</accession>
<dbReference type="PANTHER" id="PTHR32022">
    <property type="entry name" value="D-GLUTAMATE CYCLASE, MITOCHONDRIAL"/>
    <property type="match status" value="1"/>
</dbReference>
<protein>
    <recommendedName>
        <fullName evidence="1">D-glutamate cyclase-like C-terminal domain-containing protein</fullName>
    </recommendedName>
</protein>
<dbReference type="Gene3D" id="3.90.1640.20">
    <property type="entry name" value="TON_0340"/>
    <property type="match status" value="1"/>
</dbReference>
<name>A0ABN6YZ92_9FIRM</name>
<evidence type="ECO:0000313" key="3">
    <source>
        <dbReference type="Proteomes" id="UP001305815"/>
    </source>
</evidence>
<evidence type="ECO:0000313" key="2">
    <source>
        <dbReference type="EMBL" id="BDZ78681.1"/>
    </source>
</evidence>
<dbReference type="Proteomes" id="UP001305815">
    <property type="component" value="Chromosome"/>
</dbReference>
<organism evidence="2 3">
    <name type="scientific">Claveliimonas bilis</name>
    <dbReference type="NCBI Taxonomy" id="3028070"/>
    <lineage>
        <taxon>Bacteria</taxon>
        <taxon>Bacillati</taxon>
        <taxon>Bacillota</taxon>
        <taxon>Clostridia</taxon>
        <taxon>Lachnospirales</taxon>
        <taxon>Lachnospiraceae</taxon>
        <taxon>Claveliimonas</taxon>
    </lineage>
</organism>
<dbReference type="Pfam" id="PF14336">
    <property type="entry name" value="GLUCM-like_C"/>
    <property type="match status" value="1"/>
</dbReference>
<dbReference type="EMBL" id="AP027742">
    <property type="protein sequence ID" value="BDZ78681.1"/>
    <property type="molecule type" value="Genomic_DNA"/>
</dbReference>
<reference evidence="3" key="1">
    <citation type="journal article" date="2023" name="Int. J. Syst. Evol. Microbiol.">
        <title>Claveliimonas bilis gen. nov., sp. nov., deoxycholic acid-producing bacteria isolated from human faeces, and reclassification of Sellimonas monacensis Zenner et al. 2021 as Claveliimonas monacensis comb. nov.</title>
        <authorList>
            <person name="Hisatomi A."/>
            <person name="Kastawa N.W.E.P.G."/>
            <person name="Song I."/>
            <person name="Ohkuma M."/>
            <person name="Fukiya S."/>
            <person name="Sakamoto M."/>
        </authorList>
    </citation>
    <scope>NUCLEOTIDE SEQUENCE [LARGE SCALE GENOMIC DNA]</scope>
    <source>
        <strain evidence="3">12BBH14</strain>
    </source>
</reference>
<keyword evidence="3" id="KW-1185">Reference proteome</keyword>
<sequence>MQLGAAAQVKSETIEDVVLRHSKRGMTVLRSYMSRDYCRQAARRILELEKGTILLTTGFYVAGHAETDGPLGTVVLAKALEKQGFYPVIITDEFCRGFFEAADLEVCYVDVEDGAEKYEALLEKFAPTALISIERCGRNVKNDYANMRGVSIKEYTARTDWLFIQARKQGIPTFGVGDGGNEIGMGNLKEVISGKLELVPCKVKVDTLVIATVSNWGAYAIAAYIQKMTGTKVLPGFSEIKEYLSLIVNMGSVDGVTKEQTLSVDGFSLDVEKEILDGLKTLAAV</sequence>
<dbReference type="PANTHER" id="PTHR32022:SF10">
    <property type="entry name" value="D-GLUTAMATE CYCLASE, MITOCHONDRIAL"/>
    <property type="match status" value="1"/>
</dbReference>